<feature type="compositionally biased region" description="Basic and acidic residues" evidence="4">
    <location>
        <begin position="118"/>
        <end position="145"/>
    </location>
</feature>
<evidence type="ECO:0000259" key="5">
    <source>
        <dbReference type="Pfam" id="PF02902"/>
    </source>
</evidence>
<dbReference type="Pfam" id="PF02902">
    <property type="entry name" value="Peptidase_C48"/>
    <property type="match status" value="1"/>
</dbReference>
<accession>A0AAD5P6Z8</accession>
<evidence type="ECO:0000256" key="3">
    <source>
        <dbReference type="ARBA" id="ARBA00022801"/>
    </source>
</evidence>
<proteinExistence type="inferred from homology"/>
<gene>
    <name evidence="6" type="ORF">LWI28_011247</name>
</gene>
<dbReference type="InterPro" id="IPR038765">
    <property type="entry name" value="Papain-like_cys_pep_sf"/>
</dbReference>
<dbReference type="GO" id="GO:0006508">
    <property type="term" value="P:proteolysis"/>
    <property type="evidence" value="ECO:0007669"/>
    <property type="project" value="UniProtKB-KW"/>
</dbReference>
<evidence type="ECO:0000313" key="6">
    <source>
        <dbReference type="EMBL" id="KAI9200654.1"/>
    </source>
</evidence>
<feature type="region of interest" description="Disordered" evidence="4">
    <location>
        <begin position="1"/>
        <end position="47"/>
    </location>
</feature>
<name>A0AAD5P6Z8_ACENE</name>
<sequence>MKNNKNKNKKRKGELVEEEEVKRKVKGKGKGKEKEKSRGEEEKKDKKSKYYTYNLSGFPLVLQVPSTILELYAAMLDSEKRIIAFCRNEFAKIRKEMKGAEQDDEAVGDKAVGDKAVIDKEDIGGKDTGDKGVVEQDAEEQGKAGEEDDGSVDVDVGNKGVNGGEQEAVVDVVKRVKGGEEDEVVVEGFKAVGSTAIEGDGMVEDFGEKSILEEFSSPSVCFIAQNFLSSVVTFTEADHNVEYKDVDKQKARKRSRYLEIQYTNLMPMKTNKSKSNEEDIDIVEFTPFLKNGDQFSFYTGQIIPMTRQDFQDLVNVNKWISDLVLIPCLVPGHWLLCHVLLKEGKILVFDSFNDRKSGFSNRLKDIRGLLYLLPSMLKHVSYYQQMKMDPHATPFKAENLHSDFISQQHDGNSCDAFLMKYAELIMAGIATPWKSIFGQKNIKNISKAIAVDIYTNGQLRNSP</sequence>
<dbReference type="EMBL" id="JAJSOW010000001">
    <property type="protein sequence ID" value="KAI9200654.1"/>
    <property type="molecule type" value="Genomic_DNA"/>
</dbReference>
<dbReference type="GO" id="GO:0008234">
    <property type="term" value="F:cysteine-type peptidase activity"/>
    <property type="evidence" value="ECO:0007669"/>
    <property type="project" value="InterPro"/>
</dbReference>
<keyword evidence="2" id="KW-0645">Protease</keyword>
<protein>
    <recommendedName>
        <fullName evidence="5">Ubiquitin-like protease family profile domain-containing protein</fullName>
    </recommendedName>
</protein>
<feature type="compositionally biased region" description="Basic and acidic residues" evidence="4">
    <location>
        <begin position="30"/>
        <end position="45"/>
    </location>
</feature>
<keyword evidence="3" id="KW-0378">Hydrolase</keyword>
<dbReference type="InterPro" id="IPR003653">
    <property type="entry name" value="Peptidase_C48_C"/>
</dbReference>
<dbReference type="Proteomes" id="UP001064489">
    <property type="component" value="Chromosome 9"/>
</dbReference>
<comment type="similarity">
    <text evidence="1">Belongs to the peptidase C48 family.</text>
</comment>
<reference evidence="6" key="2">
    <citation type="submission" date="2023-02" db="EMBL/GenBank/DDBJ databases">
        <authorList>
            <person name="Swenson N.G."/>
            <person name="Wegrzyn J.L."/>
            <person name="Mcevoy S.L."/>
        </authorList>
    </citation>
    <scope>NUCLEOTIDE SEQUENCE</scope>
    <source>
        <strain evidence="6">91603</strain>
        <tissue evidence="6">Leaf</tissue>
    </source>
</reference>
<dbReference type="Gene3D" id="3.40.395.10">
    <property type="entry name" value="Adenoviral Proteinase, Chain A"/>
    <property type="match status" value="1"/>
</dbReference>
<organism evidence="6 7">
    <name type="scientific">Acer negundo</name>
    <name type="common">Box elder</name>
    <dbReference type="NCBI Taxonomy" id="4023"/>
    <lineage>
        <taxon>Eukaryota</taxon>
        <taxon>Viridiplantae</taxon>
        <taxon>Streptophyta</taxon>
        <taxon>Embryophyta</taxon>
        <taxon>Tracheophyta</taxon>
        <taxon>Spermatophyta</taxon>
        <taxon>Magnoliopsida</taxon>
        <taxon>eudicotyledons</taxon>
        <taxon>Gunneridae</taxon>
        <taxon>Pentapetalae</taxon>
        <taxon>rosids</taxon>
        <taxon>malvids</taxon>
        <taxon>Sapindales</taxon>
        <taxon>Sapindaceae</taxon>
        <taxon>Hippocastanoideae</taxon>
        <taxon>Acereae</taxon>
        <taxon>Acer</taxon>
    </lineage>
</organism>
<feature type="region of interest" description="Disordered" evidence="4">
    <location>
        <begin position="118"/>
        <end position="153"/>
    </location>
</feature>
<dbReference type="AlphaFoldDB" id="A0AAD5P6Z8"/>
<reference evidence="6" key="1">
    <citation type="journal article" date="2022" name="Plant J.">
        <title>Strategies of tolerance reflected in two North American maple genomes.</title>
        <authorList>
            <person name="McEvoy S.L."/>
            <person name="Sezen U.U."/>
            <person name="Trouern-Trend A."/>
            <person name="McMahon S.M."/>
            <person name="Schaberg P.G."/>
            <person name="Yang J."/>
            <person name="Wegrzyn J.L."/>
            <person name="Swenson N.G."/>
        </authorList>
    </citation>
    <scope>NUCLEOTIDE SEQUENCE</scope>
    <source>
        <strain evidence="6">91603</strain>
    </source>
</reference>
<dbReference type="SUPFAM" id="SSF54001">
    <property type="entry name" value="Cysteine proteinases"/>
    <property type="match status" value="1"/>
</dbReference>
<evidence type="ECO:0000256" key="2">
    <source>
        <dbReference type="ARBA" id="ARBA00022670"/>
    </source>
</evidence>
<comment type="caution">
    <text evidence="6">The sequence shown here is derived from an EMBL/GenBank/DDBJ whole genome shotgun (WGS) entry which is preliminary data.</text>
</comment>
<evidence type="ECO:0000256" key="1">
    <source>
        <dbReference type="ARBA" id="ARBA00005234"/>
    </source>
</evidence>
<keyword evidence="7" id="KW-1185">Reference proteome</keyword>
<feature type="compositionally biased region" description="Basic residues" evidence="4">
    <location>
        <begin position="1"/>
        <end position="12"/>
    </location>
</feature>
<evidence type="ECO:0000313" key="7">
    <source>
        <dbReference type="Proteomes" id="UP001064489"/>
    </source>
</evidence>
<evidence type="ECO:0000256" key="4">
    <source>
        <dbReference type="SAM" id="MobiDB-lite"/>
    </source>
</evidence>
<feature type="domain" description="Ubiquitin-like protease family profile" evidence="5">
    <location>
        <begin position="273"/>
        <end position="456"/>
    </location>
</feature>